<feature type="domain" description="DUF447" evidence="1">
    <location>
        <begin position="4"/>
        <end position="104"/>
    </location>
</feature>
<feature type="domain" description="DUF447" evidence="2">
    <location>
        <begin position="136"/>
        <end position="185"/>
    </location>
</feature>
<dbReference type="SUPFAM" id="SSF50475">
    <property type="entry name" value="FMN-binding split barrel"/>
    <property type="match status" value="1"/>
</dbReference>
<dbReference type="STRING" id="647113.Metok_1061"/>
<evidence type="ECO:0000313" key="4">
    <source>
        <dbReference type="Proteomes" id="UP000009296"/>
    </source>
</evidence>
<dbReference type="PIRSF" id="PIRSF018747">
    <property type="entry name" value="UCP018747"/>
    <property type="match status" value="1"/>
</dbReference>
<dbReference type="InterPro" id="IPR016733">
    <property type="entry name" value="UCP018747"/>
</dbReference>
<dbReference type="Proteomes" id="UP000009296">
    <property type="component" value="Chromosome"/>
</dbReference>
<dbReference type="Pfam" id="PF20766">
    <property type="entry name" value="DUF447_C"/>
    <property type="match status" value="1"/>
</dbReference>
<dbReference type="AlphaFoldDB" id="F8ANH7"/>
<dbReference type="RefSeq" id="WP_013867215.1">
    <property type="nucleotide sequence ID" value="NC_015636.1"/>
</dbReference>
<dbReference type="HOGENOM" id="CLU_100102_0_0_2"/>
<dbReference type="eggNOG" id="arCOG04458">
    <property type="taxonomic scope" value="Archaea"/>
</dbReference>
<sequence>MKCEVVITSKNNKDNSNNRAPIGIFIKGNKEIVMHLYEGSHTYNNLKDEDYFIINICSPYLIAKSVLDDNGNYGYLEYNNCSIPYLKESYKIYLAKITNRKIIESKNEYGSSKIMIVRSSVVLDKDINILPIKPYNRAEGLIVEMAILYSRLNIVNDEKRKNIKDEMEHYFKTIKKVGTKRYIELGKKFLE</sequence>
<evidence type="ECO:0000313" key="3">
    <source>
        <dbReference type="EMBL" id="AEH07031.1"/>
    </source>
</evidence>
<dbReference type="OrthoDB" id="146030at2157"/>
<reference evidence="3" key="1">
    <citation type="submission" date="2011-05" db="EMBL/GenBank/DDBJ databases">
        <title>Complete sequence of chromosome of Methanothermococcus okinawensis IH1.</title>
        <authorList>
            <consortium name="US DOE Joint Genome Institute"/>
            <person name="Lucas S."/>
            <person name="Han J."/>
            <person name="Lapidus A."/>
            <person name="Cheng J.-F."/>
            <person name="Goodwin L."/>
            <person name="Pitluck S."/>
            <person name="Peters L."/>
            <person name="Mikhailova N."/>
            <person name="Held B."/>
            <person name="Han C."/>
            <person name="Tapia R."/>
            <person name="Land M."/>
            <person name="Hauser L."/>
            <person name="Kyrpides N."/>
            <person name="Ivanova N."/>
            <person name="Pagani I."/>
            <person name="Sieprawska-Lupa M."/>
            <person name="Takai K."/>
            <person name="Miyazaki J."/>
            <person name="Whitman W."/>
            <person name="Woyke T."/>
        </authorList>
    </citation>
    <scope>NUCLEOTIDE SEQUENCE [LARGE SCALE GENOMIC DNA]</scope>
    <source>
        <strain evidence="3">IH1</strain>
    </source>
</reference>
<evidence type="ECO:0000259" key="1">
    <source>
        <dbReference type="Pfam" id="PF04289"/>
    </source>
</evidence>
<protein>
    <recommendedName>
        <fullName evidence="5">DUF447 family protein</fullName>
    </recommendedName>
</protein>
<dbReference type="GeneID" id="10773217"/>
<accession>F8ANH7</accession>
<evidence type="ECO:0000259" key="2">
    <source>
        <dbReference type="Pfam" id="PF20766"/>
    </source>
</evidence>
<dbReference type="InterPro" id="IPR049288">
    <property type="entry name" value="DUF447_C"/>
</dbReference>
<proteinExistence type="predicted"/>
<gene>
    <name evidence="3" type="ordered locus">Metok_1061</name>
</gene>
<dbReference type="KEGG" id="mok:Metok_1061"/>
<dbReference type="InterPro" id="IPR007386">
    <property type="entry name" value="DUF447_N"/>
</dbReference>
<dbReference type="Pfam" id="PF04289">
    <property type="entry name" value="DUF447_N"/>
    <property type="match status" value="1"/>
</dbReference>
<dbReference type="EMBL" id="CP002792">
    <property type="protein sequence ID" value="AEH07031.1"/>
    <property type="molecule type" value="Genomic_DNA"/>
</dbReference>
<keyword evidence="4" id="KW-1185">Reference proteome</keyword>
<organism evidence="3 4">
    <name type="scientific">Methanothermococcus okinawensis (strain DSM 14208 / JCM 11175 / IH1)</name>
    <dbReference type="NCBI Taxonomy" id="647113"/>
    <lineage>
        <taxon>Archaea</taxon>
        <taxon>Methanobacteriati</taxon>
        <taxon>Methanobacteriota</taxon>
        <taxon>Methanomada group</taxon>
        <taxon>Methanococci</taxon>
        <taxon>Methanococcales</taxon>
        <taxon>Methanococcaceae</taxon>
        <taxon>Methanothermococcus</taxon>
    </lineage>
</organism>
<dbReference type="Gene3D" id="2.30.110.10">
    <property type="entry name" value="Electron Transport, Fmn-binding Protein, Chain A"/>
    <property type="match status" value="1"/>
</dbReference>
<dbReference type="Gene3D" id="1.20.58.290">
    <property type="entry name" value="Hypothetical membrane protein ta0354_69_121"/>
    <property type="match status" value="1"/>
</dbReference>
<name>F8ANH7_METOI</name>
<evidence type="ECO:0008006" key="5">
    <source>
        <dbReference type="Google" id="ProtNLM"/>
    </source>
</evidence>
<dbReference type="InterPro" id="IPR012349">
    <property type="entry name" value="Split_barrel_FMN-bd"/>
</dbReference>